<feature type="chain" id="PRO_5038099645" evidence="1">
    <location>
        <begin position="21"/>
        <end position="139"/>
    </location>
</feature>
<feature type="signal peptide" evidence="1">
    <location>
        <begin position="1"/>
        <end position="20"/>
    </location>
</feature>
<reference evidence="2" key="1">
    <citation type="submission" date="2021-04" db="EMBL/GenBank/DDBJ databases">
        <title>Draft genome sequence data of methanotrophic Methylovulum sp. strain S1L and Methylomonas sp. strain S2AM isolated from boreal lake water columns.</title>
        <authorList>
            <person name="Rissanen A.J."/>
            <person name="Mangayil R."/>
            <person name="Svenning M.M."/>
            <person name="Khanongnuch R."/>
        </authorList>
    </citation>
    <scope>NUCLEOTIDE SEQUENCE</scope>
    <source>
        <strain evidence="2">S2AM</strain>
    </source>
</reference>
<keyword evidence="2" id="KW-0645">Protease</keyword>
<proteinExistence type="predicted"/>
<dbReference type="InterPro" id="IPR008969">
    <property type="entry name" value="CarboxyPept-like_regulatory"/>
</dbReference>
<dbReference type="GO" id="GO:0004180">
    <property type="term" value="F:carboxypeptidase activity"/>
    <property type="evidence" value="ECO:0007669"/>
    <property type="project" value="UniProtKB-KW"/>
</dbReference>
<evidence type="ECO:0000313" key="2">
    <source>
        <dbReference type="EMBL" id="QWF72392.1"/>
    </source>
</evidence>
<keyword evidence="2" id="KW-0121">Carboxypeptidase</keyword>
<keyword evidence="1" id="KW-0732">Signal</keyword>
<dbReference type="EMBL" id="CP073754">
    <property type="protein sequence ID" value="QWF72392.1"/>
    <property type="molecule type" value="Genomic_DNA"/>
</dbReference>
<accession>A0A975RAQ1</accession>
<protein>
    <submittedName>
        <fullName evidence="2">Carboxypeptidase regulatory-like domain-containing protein</fullName>
    </submittedName>
</protein>
<gene>
    <name evidence="2" type="ORF">KEF85_08095</name>
</gene>
<keyword evidence="3" id="KW-1185">Reference proteome</keyword>
<name>A0A975RAQ1_9GAMM</name>
<evidence type="ECO:0000313" key="3">
    <source>
        <dbReference type="Proteomes" id="UP000676649"/>
    </source>
</evidence>
<evidence type="ECO:0000256" key="1">
    <source>
        <dbReference type="SAM" id="SignalP"/>
    </source>
</evidence>
<dbReference type="KEGG" id="mpad:KEF85_08095"/>
<sequence length="139" mass="15385">MKRLLAILLLQVLYQTVSYAEQPAVEPQTQGEVSFVSGGVGGEERHALQALRSEYNLSLLFSVKGSGEYLSDVKVRIEDAKGKIYLETVSDGPILYAKLKPGKYHVSAAQNGYEIYKKVTLDTSKITALSFVWPQEKSN</sequence>
<organism evidence="2 3">
    <name type="scientific">Methylomonas paludis</name>
    <dbReference type="NCBI Taxonomy" id="1173101"/>
    <lineage>
        <taxon>Bacteria</taxon>
        <taxon>Pseudomonadati</taxon>
        <taxon>Pseudomonadota</taxon>
        <taxon>Gammaproteobacteria</taxon>
        <taxon>Methylococcales</taxon>
        <taxon>Methylococcaceae</taxon>
        <taxon>Methylomonas</taxon>
    </lineage>
</organism>
<dbReference type="Proteomes" id="UP000676649">
    <property type="component" value="Chromosome"/>
</dbReference>
<dbReference type="SUPFAM" id="SSF49464">
    <property type="entry name" value="Carboxypeptidase regulatory domain-like"/>
    <property type="match status" value="1"/>
</dbReference>
<dbReference type="AlphaFoldDB" id="A0A975RAQ1"/>
<keyword evidence="2" id="KW-0378">Hydrolase</keyword>
<dbReference type="RefSeq" id="WP_215584827.1">
    <property type="nucleotide sequence ID" value="NZ_CP073754.1"/>
</dbReference>